<proteinExistence type="predicted"/>
<evidence type="ECO:0000313" key="2">
    <source>
        <dbReference type="Proteomes" id="UP001055811"/>
    </source>
</evidence>
<dbReference type="EMBL" id="CM042009">
    <property type="protein sequence ID" value="KAI3791235.1"/>
    <property type="molecule type" value="Genomic_DNA"/>
</dbReference>
<comment type="caution">
    <text evidence="1">The sequence shown here is derived from an EMBL/GenBank/DDBJ whole genome shotgun (WGS) entry which is preliminary data.</text>
</comment>
<organism evidence="1 2">
    <name type="scientific">Cichorium intybus</name>
    <name type="common">Chicory</name>
    <dbReference type="NCBI Taxonomy" id="13427"/>
    <lineage>
        <taxon>Eukaryota</taxon>
        <taxon>Viridiplantae</taxon>
        <taxon>Streptophyta</taxon>
        <taxon>Embryophyta</taxon>
        <taxon>Tracheophyta</taxon>
        <taxon>Spermatophyta</taxon>
        <taxon>Magnoliopsida</taxon>
        <taxon>eudicotyledons</taxon>
        <taxon>Gunneridae</taxon>
        <taxon>Pentapetalae</taxon>
        <taxon>asterids</taxon>
        <taxon>campanulids</taxon>
        <taxon>Asterales</taxon>
        <taxon>Asteraceae</taxon>
        <taxon>Cichorioideae</taxon>
        <taxon>Cichorieae</taxon>
        <taxon>Cichoriinae</taxon>
        <taxon>Cichorium</taxon>
    </lineage>
</organism>
<dbReference type="Proteomes" id="UP001055811">
    <property type="component" value="Linkage Group LG01"/>
</dbReference>
<name>A0ACB9H686_CICIN</name>
<protein>
    <submittedName>
        <fullName evidence="1">Uncharacterized protein</fullName>
    </submittedName>
</protein>
<keyword evidence="2" id="KW-1185">Reference proteome</keyword>
<evidence type="ECO:0000313" key="1">
    <source>
        <dbReference type="EMBL" id="KAI3791235.1"/>
    </source>
</evidence>
<sequence>MARRPYNRFDKVEVKMQEGDYSGGIYGGVVTRVWNHQYEVRMTTLNDGEGGGPLTVQTSYPFLQPVPPRILVEFKQFDLVEVWHRRGWWPAVITRTAPHNQFHVGLVDGTRLFVDESELRIYQAFHLGDPPMWHYYKLYVEVVFVFPF</sequence>
<accession>A0ACB9H686</accession>
<reference evidence="2" key="1">
    <citation type="journal article" date="2022" name="Mol. Ecol. Resour.">
        <title>The genomes of chicory, endive, great burdock and yacon provide insights into Asteraceae palaeo-polyploidization history and plant inulin production.</title>
        <authorList>
            <person name="Fan W."/>
            <person name="Wang S."/>
            <person name="Wang H."/>
            <person name="Wang A."/>
            <person name="Jiang F."/>
            <person name="Liu H."/>
            <person name="Zhao H."/>
            <person name="Xu D."/>
            <person name="Zhang Y."/>
        </authorList>
    </citation>
    <scope>NUCLEOTIDE SEQUENCE [LARGE SCALE GENOMIC DNA]</scope>
    <source>
        <strain evidence="2">cv. Punajuju</strain>
    </source>
</reference>
<gene>
    <name evidence="1" type="ORF">L2E82_04933</name>
</gene>
<reference evidence="1 2" key="2">
    <citation type="journal article" date="2022" name="Mol. Ecol. Resour.">
        <title>The genomes of chicory, endive, great burdock and yacon provide insights into Asteraceae paleo-polyploidization history and plant inulin production.</title>
        <authorList>
            <person name="Fan W."/>
            <person name="Wang S."/>
            <person name="Wang H."/>
            <person name="Wang A."/>
            <person name="Jiang F."/>
            <person name="Liu H."/>
            <person name="Zhao H."/>
            <person name="Xu D."/>
            <person name="Zhang Y."/>
        </authorList>
    </citation>
    <scope>NUCLEOTIDE SEQUENCE [LARGE SCALE GENOMIC DNA]</scope>
    <source>
        <strain evidence="2">cv. Punajuju</strain>
        <tissue evidence="1">Leaves</tissue>
    </source>
</reference>